<accession>A0ABT6KK97</accession>
<evidence type="ECO:0000313" key="2">
    <source>
        <dbReference type="Proteomes" id="UP001160142"/>
    </source>
</evidence>
<organism evidence="1 2">
    <name type="scientific">Antiquaquibacter oligotrophicus</name>
    <dbReference type="NCBI Taxonomy" id="2880260"/>
    <lineage>
        <taxon>Bacteria</taxon>
        <taxon>Bacillati</taxon>
        <taxon>Actinomycetota</taxon>
        <taxon>Actinomycetes</taxon>
        <taxon>Micrococcales</taxon>
        <taxon>Microbacteriaceae</taxon>
        <taxon>Antiquaquibacter</taxon>
    </lineage>
</organism>
<dbReference type="Proteomes" id="UP001160142">
    <property type="component" value="Unassembled WGS sequence"/>
</dbReference>
<proteinExistence type="predicted"/>
<reference evidence="1 2" key="1">
    <citation type="submission" date="2023-04" db="EMBL/GenBank/DDBJ databases">
        <title>Genome Encyclopedia of Bacteria and Archaea VI: Functional Genomics of Type Strains.</title>
        <authorList>
            <person name="Whitman W."/>
        </authorList>
    </citation>
    <scope>NUCLEOTIDE SEQUENCE [LARGE SCALE GENOMIC DNA]</scope>
    <source>
        <strain evidence="1 2">SG_E_30_P1</strain>
    </source>
</reference>
<dbReference type="Pfam" id="PF15428">
    <property type="entry name" value="Imm26"/>
    <property type="match status" value="1"/>
</dbReference>
<name>A0ABT6KK97_9MICO</name>
<comment type="caution">
    <text evidence="1">The sequence shown here is derived from an EMBL/GenBank/DDBJ whole genome shotgun (WGS) entry which is preliminary data.</text>
</comment>
<keyword evidence="2" id="KW-1185">Reference proteome</keyword>
<dbReference type="InterPro" id="IPR029278">
    <property type="entry name" value="Imm26"/>
</dbReference>
<gene>
    <name evidence="1" type="ORF">M2152_000593</name>
</gene>
<evidence type="ECO:0000313" key="1">
    <source>
        <dbReference type="EMBL" id="MDH6180411.1"/>
    </source>
</evidence>
<evidence type="ECO:0008006" key="3">
    <source>
        <dbReference type="Google" id="ProtNLM"/>
    </source>
</evidence>
<dbReference type="RefSeq" id="WP_322132763.1">
    <property type="nucleotide sequence ID" value="NZ_CP085036.1"/>
</dbReference>
<protein>
    <recommendedName>
        <fullName evidence="3">Immunity protein 26 of polymorphic toxin system</fullName>
    </recommendedName>
</protein>
<dbReference type="EMBL" id="JARXVQ010000001">
    <property type="protein sequence ID" value="MDH6180411.1"/>
    <property type="molecule type" value="Genomic_DNA"/>
</dbReference>
<sequence length="199" mass="22562">MTEQETNLAKLRGSRKVPSTGDVFTLLMPQVGYLFGRVMGDEHDLAAAPMPNCYLIYIYNVVSDEPTPDVSQFSPQGLAMPPVFINRMPWTKGYFQAAGTSEVSSDDYVVDPCYWDAPKRSYVDDRRDKIPVPADVERCGSWGLVSYRWLDDHLSDALGLQRAPLTAEDASELANLTPLRPEYWIAPRWLTTQRRKLKE</sequence>